<feature type="compositionally biased region" description="Basic residues" evidence="1">
    <location>
        <begin position="534"/>
        <end position="544"/>
    </location>
</feature>
<keyword evidence="2" id="KW-0472">Membrane</keyword>
<gene>
    <name evidence="4" type="ORF">ACHAWU_000380</name>
</gene>
<reference evidence="4 5" key="1">
    <citation type="submission" date="2024-10" db="EMBL/GenBank/DDBJ databases">
        <title>Updated reference genomes for cyclostephanoid diatoms.</title>
        <authorList>
            <person name="Roberts W.R."/>
            <person name="Alverson A.J."/>
        </authorList>
    </citation>
    <scope>NUCLEOTIDE SEQUENCE [LARGE SCALE GENOMIC DNA]</scope>
    <source>
        <strain evidence="4 5">AJA232-27</strain>
    </source>
</reference>
<protein>
    <submittedName>
        <fullName evidence="4">Uncharacterized protein</fullName>
    </submittedName>
</protein>
<comment type="caution">
    <text evidence="4">The sequence shown here is derived from an EMBL/GenBank/DDBJ whole genome shotgun (WGS) entry which is preliminary data.</text>
</comment>
<feature type="transmembrane region" description="Helical" evidence="2">
    <location>
        <begin position="510"/>
        <end position="529"/>
    </location>
</feature>
<evidence type="ECO:0000256" key="2">
    <source>
        <dbReference type="SAM" id="Phobius"/>
    </source>
</evidence>
<keyword evidence="5" id="KW-1185">Reference proteome</keyword>
<keyword evidence="2" id="KW-0812">Transmembrane</keyword>
<organism evidence="4 5">
    <name type="scientific">Discostella pseudostelligera</name>
    <dbReference type="NCBI Taxonomy" id="259834"/>
    <lineage>
        <taxon>Eukaryota</taxon>
        <taxon>Sar</taxon>
        <taxon>Stramenopiles</taxon>
        <taxon>Ochrophyta</taxon>
        <taxon>Bacillariophyta</taxon>
        <taxon>Coscinodiscophyceae</taxon>
        <taxon>Thalassiosirophycidae</taxon>
        <taxon>Stephanodiscales</taxon>
        <taxon>Stephanodiscaceae</taxon>
        <taxon>Discostella</taxon>
    </lineage>
</organism>
<name>A0ABD3M4T5_9STRA</name>
<feature type="compositionally biased region" description="Low complexity" evidence="1">
    <location>
        <begin position="89"/>
        <end position="108"/>
    </location>
</feature>
<dbReference type="AlphaFoldDB" id="A0ABD3M4T5"/>
<evidence type="ECO:0000256" key="3">
    <source>
        <dbReference type="SAM" id="SignalP"/>
    </source>
</evidence>
<feature type="chain" id="PRO_5044830591" evidence="3">
    <location>
        <begin position="25"/>
        <end position="649"/>
    </location>
</feature>
<keyword evidence="3" id="KW-0732">Signal</keyword>
<keyword evidence="2" id="KW-1133">Transmembrane helix</keyword>
<evidence type="ECO:0000256" key="1">
    <source>
        <dbReference type="SAM" id="MobiDB-lite"/>
    </source>
</evidence>
<sequence>MKVFLPSALLFVAAAATTMTAVVANAPVVAEVDVTTNGGIAGEPTSSIHMNSAGDRKLPPSASELLAQKSRRMAERRARVAEALYNLEQQQQQSSSSSASPNNNNDSSTRNTKLSWHRMTQSELEQATFAAELSATTLNLKGEEFGANGGKLLRRAQQELLDGEGRKLWGNIYSDPYDPAGDLASEATYYDKWQQAYRFLGAYIDCTNSKEHGGSHDNNNEQDSGECSRWMIWAAYIDPNYAGGGYDEYFGDGAPGSLDCHSPETDWKLIGVYRQEFYQYVEQISKHLWAVTDYEYIVARAGLKYMTDEGCMSVGYDENGSALYAGVQPVEGGQWQMGLYSDDQCLLLNTKTKYTYDDFVATTELNLGSKDQTNDDAFHSQAYTYWQQTQEYTLTNLNTVYNNYRFCTSCVDYPTYQDGYFIGDDGTDDEDLINQCWKFYSHNSYNCDSDCLAMATEQNSITWIAYNGKHFGTLIDGQYDRAHDKSSLGDNGVVTSANGSHRIERLKANLFLTFAGIVFVSTFLAFAVARGSSKKKKSSRSRSRRLLDADYGGSDRDERRSKSRSESRSSRRISGSDRERERDRGDLEGRSSARSKSRPRSSRSKSQSGRAVGEYEPPTTSSGMAEEKKRRSQSRSKTSGSSSRRVAEM</sequence>
<dbReference type="EMBL" id="JALLBG020000254">
    <property type="protein sequence ID" value="KAL3757739.1"/>
    <property type="molecule type" value="Genomic_DNA"/>
</dbReference>
<feature type="region of interest" description="Disordered" evidence="1">
    <location>
        <begin position="534"/>
        <end position="649"/>
    </location>
</feature>
<dbReference type="Proteomes" id="UP001530293">
    <property type="component" value="Unassembled WGS sequence"/>
</dbReference>
<accession>A0ABD3M4T5</accession>
<feature type="region of interest" description="Disordered" evidence="1">
    <location>
        <begin position="88"/>
        <end position="111"/>
    </location>
</feature>
<feature type="compositionally biased region" description="Low complexity" evidence="1">
    <location>
        <begin position="635"/>
        <end position="649"/>
    </location>
</feature>
<proteinExistence type="predicted"/>
<feature type="signal peptide" evidence="3">
    <location>
        <begin position="1"/>
        <end position="24"/>
    </location>
</feature>
<feature type="compositionally biased region" description="Basic residues" evidence="1">
    <location>
        <begin position="593"/>
        <end position="603"/>
    </location>
</feature>
<feature type="region of interest" description="Disordered" evidence="1">
    <location>
        <begin position="38"/>
        <end position="59"/>
    </location>
</feature>
<feature type="compositionally biased region" description="Basic and acidic residues" evidence="1">
    <location>
        <begin position="545"/>
        <end position="591"/>
    </location>
</feature>
<evidence type="ECO:0000313" key="4">
    <source>
        <dbReference type="EMBL" id="KAL3757739.1"/>
    </source>
</evidence>
<evidence type="ECO:0000313" key="5">
    <source>
        <dbReference type="Proteomes" id="UP001530293"/>
    </source>
</evidence>